<accession>A0A939BP69</accession>
<dbReference type="Gene3D" id="1.25.40.10">
    <property type="entry name" value="Tetratricopeptide repeat domain"/>
    <property type="match status" value="1"/>
</dbReference>
<dbReference type="InterPro" id="IPR018708">
    <property type="entry name" value="DUF2225"/>
</dbReference>
<proteinExistence type="predicted"/>
<keyword evidence="3" id="KW-1185">Reference proteome</keyword>
<dbReference type="AlphaFoldDB" id="A0A939BP69"/>
<dbReference type="Pfam" id="PF09986">
    <property type="entry name" value="DUF2225"/>
    <property type="match status" value="1"/>
</dbReference>
<comment type="caution">
    <text evidence="2">The sequence shown here is derived from an EMBL/GenBank/DDBJ whole genome shotgun (WGS) entry which is preliminary data.</text>
</comment>
<evidence type="ECO:0000313" key="3">
    <source>
        <dbReference type="Proteomes" id="UP000717624"/>
    </source>
</evidence>
<evidence type="ECO:0000313" key="2">
    <source>
        <dbReference type="EMBL" id="MBM7590115.1"/>
    </source>
</evidence>
<keyword evidence="1" id="KW-0802">TPR repeat</keyword>
<dbReference type="PROSITE" id="PS50005">
    <property type="entry name" value="TPR"/>
    <property type="match status" value="1"/>
</dbReference>
<protein>
    <submittedName>
        <fullName evidence="2">Uncharacterized protein (DUF2225 family)</fullName>
    </submittedName>
</protein>
<organism evidence="2 3">
    <name type="scientific">Brevibacillus fulvus</name>
    <dbReference type="NCBI Taxonomy" id="1125967"/>
    <lineage>
        <taxon>Bacteria</taxon>
        <taxon>Bacillati</taxon>
        <taxon>Bacillota</taxon>
        <taxon>Bacilli</taxon>
        <taxon>Bacillales</taxon>
        <taxon>Paenibacillaceae</taxon>
        <taxon>Brevibacillus</taxon>
    </lineage>
</organism>
<dbReference type="InterPro" id="IPR011990">
    <property type="entry name" value="TPR-like_helical_dom_sf"/>
</dbReference>
<dbReference type="EMBL" id="JAFBEB010000004">
    <property type="protein sequence ID" value="MBM7590115.1"/>
    <property type="molecule type" value="Genomic_DNA"/>
</dbReference>
<dbReference type="InterPro" id="IPR019734">
    <property type="entry name" value="TPR_rpt"/>
</dbReference>
<gene>
    <name evidence="2" type="ORF">JOD01_001716</name>
</gene>
<dbReference type="Proteomes" id="UP000717624">
    <property type="component" value="Unassembled WGS sequence"/>
</dbReference>
<dbReference type="RefSeq" id="WP_204517807.1">
    <property type="nucleotide sequence ID" value="NZ_BAABIN010000007.1"/>
</dbReference>
<sequence length="236" mass="27717">MPSNMLYEKELSCLFCQSVFITKKVRSAAQPVETRDADFCTYFRDQRYNPIVYTVYVCPHCGFSFTEQFSPVFTPQSRLKIEQQIASRWVPKTFADERNLSEAMAAYKLAIFAAELKEETHSVKAGLYLRLAWLNRFIQADREEARFLRVAAAEYEQSYLQSDFGTHDKQMTEVRLLYLIGELNRRIGRYDQAITYYGKTLEHKETTIETGILQMAREQWQLTRQEHLAARQESEQ</sequence>
<name>A0A939BP69_9BACL</name>
<reference evidence="2" key="1">
    <citation type="submission" date="2021-01" db="EMBL/GenBank/DDBJ databases">
        <title>Genomic Encyclopedia of Type Strains, Phase IV (KMG-IV): sequencing the most valuable type-strain genomes for metagenomic binning, comparative biology and taxonomic classification.</title>
        <authorList>
            <person name="Goeker M."/>
        </authorList>
    </citation>
    <scope>NUCLEOTIDE SEQUENCE</scope>
    <source>
        <strain evidence="2">DSM 25523</strain>
    </source>
</reference>
<dbReference type="SUPFAM" id="SSF48452">
    <property type="entry name" value="TPR-like"/>
    <property type="match status" value="1"/>
</dbReference>
<feature type="repeat" description="TPR" evidence="1">
    <location>
        <begin position="174"/>
        <end position="207"/>
    </location>
</feature>
<evidence type="ECO:0000256" key="1">
    <source>
        <dbReference type="PROSITE-ProRule" id="PRU00339"/>
    </source>
</evidence>